<organism evidence="6">
    <name type="scientific">Soboliphyme baturini</name>
    <dbReference type="NCBI Taxonomy" id="241478"/>
    <lineage>
        <taxon>Eukaryota</taxon>
        <taxon>Metazoa</taxon>
        <taxon>Ecdysozoa</taxon>
        <taxon>Nematoda</taxon>
        <taxon>Enoplea</taxon>
        <taxon>Dorylaimia</taxon>
        <taxon>Dioctophymatida</taxon>
        <taxon>Dioctophymatoidea</taxon>
        <taxon>Soboliphymatidae</taxon>
        <taxon>Soboliphyme</taxon>
    </lineage>
</organism>
<dbReference type="InterPro" id="IPR029058">
    <property type="entry name" value="AB_hydrolase_fold"/>
</dbReference>
<dbReference type="SUPFAM" id="SSF53474">
    <property type="entry name" value="alpha/beta-Hydrolases"/>
    <property type="match status" value="1"/>
</dbReference>
<dbReference type="EMBL" id="UZAM01002295">
    <property type="protein sequence ID" value="VDO85927.1"/>
    <property type="molecule type" value="Genomic_DNA"/>
</dbReference>
<dbReference type="PANTHER" id="PTHR12277:SF81">
    <property type="entry name" value="PROTEIN ABHD13"/>
    <property type="match status" value="1"/>
</dbReference>
<dbReference type="Proteomes" id="UP000270296">
    <property type="component" value="Unassembled WGS sequence"/>
</dbReference>
<dbReference type="InterPro" id="IPR000073">
    <property type="entry name" value="AB_hydrolase_1"/>
</dbReference>
<dbReference type="PANTHER" id="PTHR12277">
    <property type="entry name" value="ALPHA/BETA HYDROLASE DOMAIN-CONTAINING PROTEIN"/>
    <property type="match status" value="1"/>
</dbReference>
<accession>A0A183IAI2</accession>
<reference evidence="6" key="1">
    <citation type="submission" date="2016-06" db="UniProtKB">
        <authorList>
            <consortium name="WormBaseParasite"/>
        </authorList>
    </citation>
    <scope>IDENTIFICATION</scope>
</reference>
<protein>
    <recommendedName>
        <fullName evidence="1">Protein ABHD13</fullName>
    </recommendedName>
    <alternativeName>
        <fullName evidence="2">Alpha/beta hydrolase domain-containing protein 13</fullName>
    </alternativeName>
</protein>
<evidence type="ECO:0000259" key="3">
    <source>
        <dbReference type="Pfam" id="PF00561"/>
    </source>
</evidence>
<evidence type="ECO:0000313" key="6">
    <source>
        <dbReference type="WBParaSite" id="SBAD_0000064901-mRNA-1"/>
    </source>
</evidence>
<evidence type="ECO:0000256" key="1">
    <source>
        <dbReference type="ARBA" id="ARBA00040125"/>
    </source>
</evidence>
<feature type="domain" description="AB hydrolase-1" evidence="3">
    <location>
        <begin position="145"/>
        <end position="218"/>
    </location>
</feature>
<sequence>MSFQQTEPGCNKQLTFDPVTVRDLLTGPYNITTAAKQYTTRWPPKPAFYRLRQTGYKNGLVTYDIEFCEMLRKPSTEILQAFRRKGYEIMFSFVTSTHNQRIACVNIRNPIHQPPKFTILYSQCNCTDLGWTLPELLAICQTLYCDLVAYDYSGYGQSDGRPKESNVYCDIAAVYDFAVDKLLVPQESIIAWGFSLGSAASIDLACRRPLKALILHSTFPSALRIAF</sequence>
<name>A0A183IAI2_9BILA</name>
<proteinExistence type="predicted"/>
<gene>
    <name evidence="4" type="ORF">SBAD_LOCUS626</name>
</gene>
<keyword evidence="5" id="KW-1185">Reference proteome</keyword>
<evidence type="ECO:0000256" key="2">
    <source>
        <dbReference type="ARBA" id="ARBA00042701"/>
    </source>
</evidence>
<evidence type="ECO:0000313" key="4">
    <source>
        <dbReference type="EMBL" id="VDO85927.1"/>
    </source>
</evidence>
<evidence type="ECO:0000313" key="5">
    <source>
        <dbReference type="Proteomes" id="UP000270296"/>
    </source>
</evidence>
<reference evidence="4 5" key="2">
    <citation type="submission" date="2018-11" db="EMBL/GenBank/DDBJ databases">
        <authorList>
            <consortium name="Pathogen Informatics"/>
        </authorList>
    </citation>
    <scope>NUCLEOTIDE SEQUENCE [LARGE SCALE GENOMIC DNA]</scope>
</reference>
<dbReference type="Pfam" id="PF00561">
    <property type="entry name" value="Abhydrolase_1"/>
    <property type="match status" value="1"/>
</dbReference>
<dbReference type="Gene3D" id="3.40.50.1820">
    <property type="entry name" value="alpha/beta hydrolase"/>
    <property type="match status" value="1"/>
</dbReference>
<dbReference type="OrthoDB" id="5851599at2759"/>
<dbReference type="WBParaSite" id="SBAD_0000064901-mRNA-1">
    <property type="protein sequence ID" value="SBAD_0000064901-mRNA-1"/>
    <property type="gene ID" value="SBAD_0000064901"/>
</dbReference>
<dbReference type="AlphaFoldDB" id="A0A183IAI2"/>